<proteinExistence type="predicted"/>
<keyword evidence="2" id="KW-0732">Signal</keyword>
<evidence type="ECO:0000256" key="2">
    <source>
        <dbReference type="SAM" id="SignalP"/>
    </source>
</evidence>
<sequence>MLFATSKGPFTALILVALRVAAVSAAPAPAGIAIYDAADDISFAAPVIDASVMFPGGDAAEWVDISAVAADARVITLKRRQTRGHRLQGPAPAPHQPPQVPKAPHPTPLRPKAPQPHPEAPHPKAPQPHTPDASQPPPKSKPRTGIRLPPLRIRVPIPRIKIPVLGRLPLPGHIDIGIASKGGKTGGKSGKGAAPGGRKVPGSDPRTWSPGAKGKGRGAVDGSRTPRGGRPASRVAQRKGTGRKSCACAGAVIGEEFNLENMEFAVGERGFEQYIVETVAEDGVDMESDGVEDEDTIADDEAGEDEEMEIGLGDEELDFGMEGFSGVEFDFQEFDDTV</sequence>
<accession>A0A0D2P9C9</accession>
<keyword evidence="4" id="KW-1185">Reference proteome</keyword>
<dbReference type="AlphaFoldDB" id="A0A0D2P9C9"/>
<feature type="signal peptide" evidence="2">
    <location>
        <begin position="1"/>
        <end position="25"/>
    </location>
</feature>
<reference evidence="4" key="1">
    <citation type="submission" date="2014-04" db="EMBL/GenBank/DDBJ databases">
        <title>Evolutionary Origins and Diversification of the Mycorrhizal Mutualists.</title>
        <authorList>
            <consortium name="DOE Joint Genome Institute"/>
            <consortium name="Mycorrhizal Genomics Consortium"/>
            <person name="Kohler A."/>
            <person name="Kuo A."/>
            <person name="Nagy L.G."/>
            <person name="Floudas D."/>
            <person name="Copeland A."/>
            <person name="Barry K.W."/>
            <person name="Cichocki N."/>
            <person name="Veneault-Fourrey C."/>
            <person name="LaButti K."/>
            <person name="Lindquist E.A."/>
            <person name="Lipzen A."/>
            <person name="Lundell T."/>
            <person name="Morin E."/>
            <person name="Murat C."/>
            <person name="Riley R."/>
            <person name="Ohm R."/>
            <person name="Sun H."/>
            <person name="Tunlid A."/>
            <person name="Henrissat B."/>
            <person name="Grigoriev I.V."/>
            <person name="Hibbett D.S."/>
            <person name="Martin F."/>
        </authorList>
    </citation>
    <scope>NUCLEOTIDE SEQUENCE [LARGE SCALE GENOMIC DNA]</scope>
    <source>
        <strain evidence="4">FD-334 SS-4</strain>
    </source>
</reference>
<feature type="chain" id="PRO_5002249220" evidence="2">
    <location>
        <begin position="26"/>
        <end position="338"/>
    </location>
</feature>
<name>A0A0D2P9C9_HYPSF</name>
<feature type="region of interest" description="Disordered" evidence="1">
    <location>
        <begin position="178"/>
        <end position="241"/>
    </location>
</feature>
<evidence type="ECO:0000313" key="4">
    <source>
        <dbReference type="Proteomes" id="UP000054270"/>
    </source>
</evidence>
<dbReference type="STRING" id="945553.A0A0D2P9C9"/>
<evidence type="ECO:0000256" key="1">
    <source>
        <dbReference type="SAM" id="MobiDB-lite"/>
    </source>
</evidence>
<evidence type="ECO:0000313" key="3">
    <source>
        <dbReference type="EMBL" id="KJA25161.1"/>
    </source>
</evidence>
<feature type="region of interest" description="Disordered" evidence="1">
    <location>
        <begin position="81"/>
        <end position="150"/>
    </location>
</feature>
<organism evidence="3 4">
    <name type="scientific">Hypholoma sublateritium (strain FD-334 SS-4)</name>
    <dbReference type="NCBI Taxonomy" id="945553"/>
    <lineage>
        <taxon>Eukaryota</taxon>
        <taxon>Fungi</taxon>
        <taxon>Dikarya</taxon>
        <taxon>Basidiomycota</taxon>
        <taxon>Agaricomycotina</taxon>
        <taxon>Agaricomycetes</taxon>
        <taxon>Agaricomycetidae</taxon>
        <taxon>Agaricales</taxon>
        <taxon>Agaricineae</taxon>
        <taxon>Strophariaceae</taxon>
        <taxon>Hypholoma</taxon>
    </lineage>
</organism>
<feature type="compositionally biased region" description="Pro residues" evidence="1">
    <location>
        <begin position="91"/>
        <end position="139"/>
    </location>
</feature>
<feature type="compositionally biased region" description="Gly residues" evidence="1">
    <location>
        <begin position="183"/>
        <end position="195"/>
    </location>
</feature>
<dbReference type="Proteomes" id="UP000054270">
    <property type="component" value="Unassembled WGS sequence"/>
</dbReference>
<dbReference type="EMBL" id="KN817533">
    <property type="protein sequence ID" value="KJA25161.1"/>
    <property type="molecule type" value="Genomic_DNA"/>
</dbReference>
<gene>
    <name evidence="3" type="ORF">HYPSUDRAFT_200051</name>
</gene>
<protein>
    <submittedName>
        <fullName evidence="3">Uncharacterized protein</fullName>
    </submittedName>
</protein>